<accession>A0A831YQ20</accession>
<dbReference type="EMBL" id="DSPJ01000040">
    <property type="protein sequence ID" value="HEX61788.1"/>
    <property type="molecule type" value="Genomic_DNA"/>
</dbReference>
<proteinExistence type="predicted"/>
<comment type="caution">
    <text evidence="1">The sequence shown here is derived from an EMBL/GenBank/DDBJ whole genome shotgun (WGS) entry which is preliminary data.</text>
</comment>
<sequence>MAQISKRRMLPSIEKRVYELLWDSVAKSGTKKESEEFLTDLLTYTEKVVLAKRLAIAVLLMKGFNYDSIKDLLKVSGTTISRVQEYLRSEPVGFKRFAGKLVKEEFWREFADTLNQILPRYSRQPIPERVFRRRTPL</sequence>
<reference evidence="1" key="1">
    <citation type="journal article" date="2020" name="mSystems">
        <title>Genome- and Community-Level Interaction Insights into Carbon Utilization and Element Cycling Functions of Hydrothermarchaeota in Hydrothermal Sediment.</title>
        <authorList>
            <person name="Zhou Z."/>
            <person name="Liu Y."/>
            <person name="Xu W."/>
            <person name="Pan J."/>
            <person name="Luo Z.H."/>
            <person name="Li M."/>
        </authorList>
    </citation>
    <scope>NUCLEOTIDE SEQUENCE [LARGE SCALE GENOMIC DNA]</scope>
    <source>
        <strain evidence="1">SpSt-361</strain>
    </source>
</reference>
<dbReference type="AlphaFoldDB" id="A0A831YQ20"/>
<dbReference type="Gene3D" id="1.10.1270.10">
    <property type="entry name" value="TrpR-like"/>
    <property type="match status" value="1"/>
</dbReference>
<gene>
    <name evidence="1" type="ORF">ENR01_01360</name>
</gene>
<dbReference type="InterPro" id="IPR010921">
    <property type="entry name" value="Trp_repressor/repl_initiator"/>
</dbReference>
<dbReference type="InterPro" id="IPR038116">
    <property type="entry name" value="TrpR-like_sf"/>
</dbReference>
<evidence type="ECO:0000313" key="1">
    <source>
        <dbReference type="EMBL" id="HEX61788.1"/>
    </source>
</evidence>
<evidence type="ECO:0008006" key="2">
    <source>
        <dbReference type="Google" id="ProtNLM"/>
    </source>
</evidence>
<protein>
    <recommendedName>
        <fullName evidence="2">TrpR like protein, YerC/YecD</fullName>
    </recommendedName>
</protein>
<name>A0A831YQ20_UNCKA</name>
<dbReference type="GO" id="GO:0043565">
    <property type="term" value="F:sequence-specific DNA binding"/>
    <property type="evidence" value="ECO:0007669"/>
    <property type="project" value="InterPro"/>
</dbReference>
<dbReference type="GO" id="GO:0003700">
    <property type="term" value="F:DNA-binding transcription factor activity"/>
    <property type="evidence" value="ECO:0007669"/>
    <property type="project" value="InterPro"/>
</dbReference>
<dbReference type="InterPro" id="IPR000831">
    <property type="entry name" value="Trp_repress"/>
</dbReference>
<dbReference type="SUPFAM" id="SSF48295">
    <property type="entry name" value="TrpR-like"/>
    <property type="match status" value="1"/>
</dbReference>
<dbReference type="Pfam" id="PF01371">
    <property type="entry name" value="Trp_repressor"/>
    <property type="match status" value="1"/>
</dbReference>
<organism evidence="1">
    <name type="scientific">candidate division WWE3 bacterium</name>
    <dbReference type="NCBI Taxonomy" id="2053526"/>
    <lineage>
        <taxon>Bacteria</taxon>
        <taxon>Katanobacteria</taxon>
    </lineage>
</organism>